<dbReference type="EMBL" id="CABM01000027">
    <property type="protein sequence ID" value="CBH96485.1"/>
    <property type="molecule type" value="Genomic_DNA"/>
</dbReference>
<dbReference type="AlphaFoldDB" id="E6PNI3"/>
<gene>
    <name evidence="1" type="ORF">CARN2_1343</name>
</gene>
<protein>
    <submittedName>
        <fullName evidence="1">Uncharacterized protein</fullName>
    </submittedName>
</protein>
<proteinExistence type="predicted"/>
<accession>E6PNI3</accession>
<evidence type="ECO:0000313" key="1">
    <source>
        <dbReference type="EMBL" id="CBH96485.1"/>
    </source>
</evidence>
<comment type="caution">
    <text evidence="1">The sequence shown here is derived from an EMBL/GenBank/DDBJ whole genome shotgun (WGS) entry which is preliminary data.</text>
</comment>
<organism evidence="1">
    <name type="scientific">mine drainage metagenome</name>
    <dbReference type="NCBI Taxonomy" id="410659"/>
    <lineage>
        <taxon>unclassified sequences</taxon>
        <taxon>metagenomes</taxon>
        <taxon>ecological metagenomes</taxon>
    </lineage>
</organism>
<name>E6PNI3_9ZZZZ</name>
<sequence>MDAGDPQHPQVPQPACGGNAHASVHPPCCTARQTCHAHDPADTLLACLSHLRTHGVVLALEHGQIVARGLEQGDPVTQDACAVSLAARHAELLAALRAQHTATEVITKAAQRDCWDCQHLRTLNDEPGNKLPQCKRGHPLVWRRIGPGGVRTAPTRFDMRACPDKDP</sequence>
<reference evidence="1" key="1">
    <citation type="submission" date="2009-10" db="EMBL/GenBank/DDBJ databases">
        <title>Diversity of trophic interactions inside an arsenic-rich microbial ecosystem.</title>
        <authorList>
            <person name="Bertin P.N."/>
            <person name="Heinrich-Salmeron A."/>
            <person name="Pelletier E."/>
            <person name="Goulhen-Chollet F."/>
            <person name="Arsene-Ploetze F."/>
            <person name="Gallien S."/>
            <person name="Calteau A."/>
            <person name="Vallenet D."/>
            <person name="Casiot C."/>
            <person name="Chane-Woon-Ming B."/>
            <person name="Giloteaux L."/>
            <person name="Barakat M."/>
            <person name="Bonnefoy V."/>
            <person name="Bruneel O."/>
            <person name="Chandler M."/>
            <person name="Cleiss J."/>
            <person name="Duran R."/>
            <person name="Elbaz-Poulichet F."/>
            <person name="Fonknechten N."/>
            <person name="Lauga B."/>
            <person name="Mornico D."/>
            <person name="Ortet P."/>
            <person name="Schaeffer C."/>
            <person name="Siguier P."/>
            <person name="Alexander Thil Smith A."/>
            <person name="Van Dorsselaer A."/>
            <person name="Weissenbach J."/>
            <person name="Medigue C."/>
            <person name="Le Paslier D."/>
        </authorList>
    </citation>
    <scope>NUCLEOTIDE SEQUENCE</scope>
</reference>